<dbReference type="PANTHER" id="PTHR42759:SF1">
    <property type="entry name" value="MAGNESIUM-CHELATASE SUBUNIT CHLD"/>
    <property type="match status" value="1"/>
</dbReference>
<dbReference type="InterPro" id="IPR027417">
    <property type="entry name" value="P-loop_NTPase"/>
</dbReference>
<dbReference type="Pfam" id="PF07728">
    <property type="entry name" value="AAA_5"/>
    <property type="match status" value="1"/>
</dbReference>
<comment type="caution">
    <text evidence="4">The sequence shown here is derived from an EMBL/GenBank/DDBJ whole genome shotgun (WGS) entry which is preliminary data.</text>
</comment>
<dbReference type="InterPro" id="IPR003593">
    <property type="entry name" value="AAA+_ATPase"/>
</dbReference>
<protein>
    <recommendedName>
        <fullName evidence="3">AAA+ ATPase domain-containing protein</fullName>
    </recommendedName>
</protein>
<proteinExistence type="predicted"/>
<dbReference type="SMART" id="SM00382">
    <property type="entry name" value="AAA"/>
    <property type="match status" value="1"/>
</dbReference>
<accession>A0A1F6MHS8</accession>
<evidence type="ECO:0000313" key="5">
    <source>
        <dbReference type="Proteomes" id="UP000177457"/>
    </source>
</evidence>
<dbReference type="InterPro" id="IPR011704">
    <property type="entry name" value="ATPase_dyneun-rel_AAA"/>
</dbReference>
<keyword evidence="1" id="KW-0175">Coiled coil</keyword>
<dbReference type="InterPro" id="IPR050764">
    <property type="entry name" value="CbbQ/NirQ/NorQ/GpvN"/>
</dbReference>
<dbReference type="PANTHER" id="PTHR42759">
    <property type="entry name" value="MOXR FAMILY PROTEIN"/>
    <property type="match status" value="1"/>
</dbReference>
<feature type="region of interest" description="Disordered" evidence="2">
    <location>
        <begin position="1"/>
        <end position="23"/>
    </location>
</feature>
<reference evidence="4 5" key="1">
    <citation type="journal article" date="2016" name="Nat. Commun.">
        <title>Thousands of microbial genomes shed light on interconnected biogeochemical processes in an aquifer system.</title>
        <authorList>
            <person name="Anantharaman K."/>
            <person name="Brown C.T."/>
            <person name="Hug L.A."/>
            <person name="Sharon I."/>
            <person name="Castelle C.J."/>
            <person name="Probst A.J."/>
            <person name="Thomas B.C."/>
            <person name="Singh A."/>
            <person name="Wilkins M.J."/>
            <person name="Karaoz U."/>
            <person name="Brodie E.L."/>
            <person name="Williams K.H."/>
            <person name="Hubbard S.S."/>
            <person name="Banfield J.F."/>
        </authorList>
    </citation>
    <scope>NUCLEOTIDE SEQUENCE [LARGE SCALE GENOMIC DNA]</scope>
</reference>
<feature type="domain" description="AAA+ ATPase" evidence="3">
    <location>
        <begin position="854"/>
        <end position="1002"/>
    </location>
</feature>
<organism evidence="4 5">
    <name type="scientific">Candidatus Magasanikbacteria bacterium RIFCSPHIGHO2_02_FULL_51_14</name>
    <dbReference type="NCBI Taxonomy" id="1798683"/>
    <lineage>
        <taxon>Bacteria</taxon>
        <taxon>Candidatus Magasanikiibacteriota</taxon>
    </lineage>
</organism>
<name>A0A1F6MHS8_9BACT</name>
<evidence type="ECO:0000256" key="2">
    <source>
        <dbReference type="SAM" id="MobiDB-lite"/>
    </source>
</evidence>
<evidence type="ECO:0000256" key="1">
    <source>
        <dbReference type="SAM" id="Coils"/>
    </source>
</evidence>
<gene>
    <name evidence="4" type="ORF">A3C90_00570</name>
</gene>
<dbReference type="STRING" id="1798683.A3C90_00570"/>
<dbReference type="EMBL" id="MFQE01000036">
    <property type="protein sequence ID" value="OGH71098.1"/>
    <property type="molecule type" value="Genomic_DNA"/>
</dbReference>
<sequence length="1140" mass="128638">MPRTPAESQAVPSHELGQEQEGAVEVKVSLQPPELFEKNDVPITETASTDAYSLVLAEVDGVGTYRLYDATGKLLAMPDNCPMYVTGNFLAQCLSNHYNKKWLGHLVDGVNYSDVVIKIDDVLKENNITDFSADHLRRWGQHIVKKYPPRADPDAYNYEELRAGKVWLELPAKLSSSFDGKWLVFQRGGTVNAYQTVDAGGNTLTPDKWQLHHFNLQKVTDKQLAEFPWLREYLVTDRGMPIEGTTVAISCERGILNAIDTKKNQRVFSDAAVGFVADPNAHNVIYYLTKDNEIKKIEADKLNLAQTHVEARKLPFAGAVTEIKLDARGNFFLIITEAEGGKNKLVVVEKDTLRVAAEVPEAGDKLDVDNVGNIYFLDQQKRLRLANTNFSTFEKGGLDAARQVKLETLRKLRERIAQGLTLPSGKPVPRAEETEEGLLGELGRKLQEQLGPRINEAKSLADVDELSGQIAALKGTEGFAAYPQVFSSVEEKLAGKESEIRSAQLRIDIEDYEQFLGAVTTLSDVLEVEKKFALLQKLRRAVSIPDAKMRKEIDARIKGLDERRAHVLLEFSVRMEEEVAKLFGDIQTLIDEATTPDELQSINGDRRVIAFEEAMAYVKPEAKRLWKQAFRDKKKERADAIQKAIEEEEEQRRVKMAEIINDAAEILDEVGRAIEEQVTDSKELKKFVTRSPLVTKFRTKILALPENLMADQNRKFEALIREKERDLEHREVLNMPKSGGDVDFGSAKFPVYKDVERVWMPRVIPSAEDSKYGMLVFEDNQGRTFRPKVGSVPIDTHAPETAETIAVYRKDAAKYFESIKRVVPPYDEKWSMSEHVKGELSSMAQLLKQQQDNQKGIFILEGEAGTGKNVLVDMFAHFTNRETYTFSCNFQTEKEDITFAFKFDPGKGTYNVDSRLIEMLQTPGTVIVLDEINTLPPGVTKMLNPLLDYRRALYLPDGRIIKADPTVLIVGTMNPQHYLGVKPIAQEVKSRARIKFVEYPPEKRGAKYSPDEAMILHKYVDGLSGLKDDEFAKLWDYVVNGDTSGGGDKFMDKNKEREALCKRVQTVIKTANKIREAYKAFRTGQSADVVEFVFSMRETIDIAMEMNHTRDVKVAMKDVVLPKISDPAERQRIATIIDNV</sequence>
<dbReference type="CDD" id="cd00009">
    <property type="entry name" value="AAA"/>
    <property type="match status" value="1"/>
</dbReference>
<dbReference type="SUPFAM" id="SSF52540">
    <property type="entry name" value="P-loop containing nucleoside triphosphate hydrolases"/>
    <property type="match status" value="1"/>
</dbReference>
<dbReference type="GO" id="GO:0005524">
    <property type="term" value="F:ATP binding"/>
    <property type="evidence" value="ECO:0007669"/>
    <property type="project" value="InterPro"/>
</dbReference>
<feature type="compositionally biased region" description="Polar residues" evidence="2">
    <location>
        <begin position="1"/>
        <end position="11"/>
    </location>
</feature>
<evidence type="ECO:0000313" key="4">
    <source>
        <dbReference type="EMBL" id="OGH71098.1"/>
    </source>
</evidence>
<dbReference type="Proteomes" id="UP000177457">
    <property type="component" value="Unassembled WGS sequence"/>
</dbReference>
<dbReference type="AlphaFoldDB" id="A0A1F6MHS8"/>
<evidence type="ECO:0000259" key="3">
    <source>
        <dbReference type="SMART" id="SM00382"/>
    </source>
</evidence>
<dbReference type="GO" id="GO:0016887">
    <property type="term" value="F:ATP hydrolysis activity"/>
    <property type="evidence" value="ECO:0007669"/>
    <property type="project" value="InterPro"/>
</dbReference>
<feature type="coiled-coil region" evidence="1">
    <location>
        <begin position="630"/>
        <end position="658"/>
    </location>
</feature>
<dbReference type="Gene3D" id="3.40.50.300">
    <property type="entry name" value="P-loop containing nucleotide triphosphate hydrolases"/>
    <property type="match status" value="1"/>
</dbReference>